<comment type="caution">
    <text evidence="2">The sequence shown here is derived from an EMBL/GenBank/DDBJ whole genome shotgun (WGS) entry which is preliminary data.</text>
</comment>
<evidence type="ECO:0000313" key="2">
    <source>
        <dbReference type="EMBL" id="KAK0612950.1"/>
    </source>
</evidence>
<dbReference type="Proteomes" id="UP001174934">
    <property type="component" value="Unassembled WGS sequence"/>
</dbReference>
<feature type="region of interest" description="Disordered" evidence="1">
    <location>
        <begin position="201"/>
        <end position="223"/>
    </location>
</feature>
<gene>
    <name evidence="2" type="ORF">B0T17DRAFT_511312</name>
</gene>
<evidence type="ECO:0000313" key="3">
    <source>
        <dbReference type="Proteomes" id="UP001174934"/>
    </source>
</evidence>
<reference evidence="2" key="1">
    <citation type="submission" date="2023-06" db="EMBL/GenBank/DDBJ databases">
        <title>Genome-scale phylogeny and comparative genomics of the fungal order Sordariales.</title>
        <authorList>
            <consortium name="Lawrence Berkeley National Laboratory"/>
            <person name="Hensen N."/>
            <person name="Bonometti L."/>
            <person name="Westerberg I."/>
            <person name="Brannstrom I.O."/>
            <person name="Guillou S."/>
            <person name="Cros-Aarteil S."/>
            <person name="Calhoun S."/>
            <person name="Haridas S."/>
            <person name="Kuo A."/>
            <person name="Mondo S."/>
            <person name="Pangilinan J."/>
            <person name="Riley R."/>
            <person name="LaButti K."/>
            <person name="Andreopoulos B."/>
            <person name="Lipzen A."/>
            <person name="Chen C."/>
            <person name="Yanf M."/>
            <person name="Daum C."/>
            <person name="Ng V."/>
            <person name="Clum A."/>
            <person name="Steindorff A."/>
            <person name="Ohm R."/>
            <person name="Martin F."/>
            <person name="Silar P."/>
            <person name="Natvig D."/>
            <person name="Lalanne C."/>
            <person name="Gautier V."/>
            <person name="Ament-velasquez S.L."/>
            <person name="Kruys A."/>
            <person name="Hutchinson M.I."/>
            <person name="Powell A.J."/>
            <person name="Barry K."/>
            <person name="Miller A.N."/>
            <person name="Grigoriev I.V."/>
            <person name="Debuchy R."/>
            <person name="Gladieux P."/>
            <person name="Thoren M.H."/>
            <person name="Johannesson H."/>
        </authorList>
    </citation>
    <scope>NUCLEOTIDE SEQUENCE</scope>
    <source>
        <strain evidence="2">SMH3391-2</strain>
    </source>
</reference>
<evidence type="ECO:0000256" key="1">
    <source>
        <dbReference type="SAM" id="MobiDB-lite"/>
    </source>
</evidence>
<feature type="region of interest" description="Disordered" evidence="1">
    <location>
        <begin position="1"/>
        <end position="30"/>
    </location>
</feature>
<protein>
    <submittedName>
        <fullName evidence="2">Uncharacterized protein</fullName>
    </submittedName>
</protein>
<sequence>MAINSDAAEARDPDSDEAVPTTTANDRKNLDRAVPEPCNCAWSGMDEGLPFWISFRRTHLSVYEYLEYDNSNGTLRNTSYRRLQLEPVYCVGIPVPSFSGPKKKRTMTPGLGCKSEIDRQKRAAAPPIIIATDKSGQGPRTHCDKHSIDREVLGAYTKYLHHNQEDDTGMGRNCSFGSWHSSNSMEQGNKYRILFQKPASWAIPPPRARHAQASPKGAQSNGG</sequence>
<organism evidence="2 3">
    <name type="scientific">Bombardia bombarda</name>
    <dbReference type="NCBI Taxonomy" id="252184"/>
    <lineage>
        <taxon>Eukaryota</taxon>
        <taxon>Fungi</taxon>
        <taxon>Dikarya</taxon>
        <taxon>Ascomycota</taxon>
        <taxon>Pezizomycotina</taxon>
        <taxon>Sordariomycetes</taxon>
        <taxon>Sordariomycetidae</taxon>
        <taxon>Sordariales</taxon>
        <taxon>Lasiosphaeriaceae</taxon>
        <taxon>Bombardia</taxon>
    </lineage>
</organism>
<proteinExistence type="predicted"/>
<keyword evidence="3" id="KW-1185">Reference proteome</keyword>
<accession>A0AA39U6L8</accession>
<dbReference type="EMBL" id="JAULSR010000008">
    <property type="protein sequence ID" value="KAK0612950.1"/>
    <property type="molecule type" value="Genomic_DNA"/>
</dbReference>
<dbReference type="AlphaFoldDB" id="A0AA39U6L8"/>
<name>A0AA39U6L8_9PEZI</name>